<organism evidence="1 2">
    <name type="scientific">Streptomyces griseorubiginosus</name>
    <dbReference type="NCBI Taxonomy" id="67304"/>
    <lineage>
        <taxon>Bacteria</taxon>
        <taxon>Bacillati</taxon>
        <taxon>Actinomycetota</taxon>
        <taxon>Actinomycetes</taxon>
        <taxon>Kitasatosporales</taxon>
        <taxon>Streptomycetaceae</taxon>
        <taxon>Streptomyces</taxon>
    </lineage>
</organism>
<evidence type="ECO:0008006" key="3">
    <source>
        <dbReference type="Google" id="ProtNLM"/>
    </source>
</evidence>
<evidence type="ECO:0000313" key="1">
    <source>
        <dbReference type="EMBL" id="KUN62026.1"/>
    </source>
</evidence>
<name>A0A117QZ02_9ACTN</name>
<evidence type="ECO:0000313" key="2">
    <source>
        <dbReference type="Proteomes" id="UP000054375"/>
    </source>
</evidence>
<proteinExistence type="predicted"/>
<comment type="caution">
    <text evidence="1">The sequence shown here is derived from an EMBL/GenBank/DDBJ whole genome shotgun (WGS) entry which is preliminary data.</text>
</comment>
<accession>A0A117QZ02</accession>
<dbReference type="Proteomes" id="UP000054375">
    <property type="component" value="Unassembled WGS sequence"/>
</dbReference>
<dbReference type="AlphaFoldDB" id="A0A117QZ02"/>
<reference evidence="1 2" key="1">
    <citation type="submission" date="2015-10" db="EMBL/GenBank/DDBJ databases">
        <title>Draft genome sequence of Streptomyces griseorubiginosus DSM 40469, type strain for the species Streptomyces griseorubiginosus.</title>
        <authorList>
            <person name="Ruckert C."/>
            <person name="Winkler A."/>
            <person name="Kalinowski J."/>
            <person name="Kampfer P."/>
            <person name="Glaeser S."/>
        </authorList>
    </citation>
    <scope>NUCLEOTIDE SEQUENCE [LARGE SCALE GENOMIC DNA]</scope>
    <source>
        <strain evidence="1 2">DSM 40469</strain>
    </source>
</reference>
<protein>
    <recommendedName>
        <fullName evidence="3">FXSXX-COOH protein</fullName>
    </recommendedName>
</protein>
<keyword evidence="2" id="KW-1185">Reference proteome</keyword>
<dbReference type="EMBL" id="LMWV01000026">
    <property type="protein sequence ID" value="KUN62026.1"/>
    <property type="molecule type" value="Genomic_DNA"/>
</dbReference>
<sequence>METSATDVEFDFGMVNLSGSADVDVGKALPEVLRQSIHRVERDTLEHREPGVSCFQSAI</sequence>
<gene>
    <name evidence="1" type="ORF">AQJ54_32305</name>
</gene>